<dbReference type="KEGG" id="xyl:ET495_16895"/>
<organism evidence="2 3">
    <name type="scientific">Xylanimonas allomyrinae</name>
    <dbReference type="NCBI Taxonomy" id="2509459"/>
    <lineage>
        <taxon>Bacteria</taxon>
        <taxon>Bacillati</taxon>
        <taxon>Actinomycetota</taxon>
        <taxon>Actinomycetes</taxon>
        <taxon>Micrococcales</taxon>
        <taxon>Promicromonosporaceae</taxon>
        <taxon>Xylanimonas</taxon>
    </lineage>
</organism>
<dbReference type="Proteomes" id="UP000291758">
    <property type="component" value="Chromosome"/>
</dbReference>
<name>A0A4P6ESR3_9MICO</name>
<evidence type="ECO:0008006" key="4">
    <source>
        <dbReference type="Google" id="ProtNLM"/>
    </source>
</evidence>
<dbReference type="OrthoDB" id="4983773at2"/>
<reference evidence="2 3" key="1">
    <citation type="submission" date="2019-01" db="EMBL/GenBank/DDBJ databases">
        <title>Genome sequencing of strain 2JSPR-7.</title>
        <authorList>
            <person name="Heo J."/>
            <person name="Kim S.-J."/>
            <person name="Kim J.-S."/>
            <person name="Hong S.-B."/>
            <person name="Kwon S.-W."/>
        </authorList>
    </citation>
    <scope>NUCLEOTIDE SEQUENCE [LARGE SCALE GENOMIC DNA]</scope>
    <source>
        <strain evidence="2 3">2JSPR-7</strain>
    </source>
</reference>
<evidence type="ECO:0000256" key="1">
    <source>
        <dbReference type="SAM" id="MobiDB-lite"/>
    </source>
</evidence>
<accession>A0A4P6ESR3</accession>
<dbReference type="InterPro" id="IPR011050">
    <property type="entry name" value="Pectin_lyase_fold/virulence"/>
</dbReference>
<proteinExistence type="predicted"/>
<sequence>MRPRRGGGLRRAAALAAVAALAVVPVVVAVEVASATGYVLPVDSLGLEPAAGNLTDGFCESTVGTCTLRAAIEEANALKGAPGDVTITVHPSFAGGVIPLDNAVGTRMLTTSPSSGATVTGDAGAYLVVTQPVTIDLGHRIKLQDAAPTTAESASAAVFYLNGPDITVRGVDDTYSSQTTFYVGPQATRVSITDGSVTTPNTDAKRFLVVRGGASNVTLRGYQVSGYGSLGTAADAPTQGWVMVDGATVSPVMDLLVDGNTFTVATPGARCDTSTAAGCTAPAVNFNSAVGQQATRFTFSNNVVRGLNQRGENWHAGIDMGRAKLTDTVISGNTFEDCQMSGADASALIEMNTHSTSSMAVIDGIRIDHNAFSGLRTAVEGGINSGVIRFPGIGGRSRASRRWSTTTSRPARASSGRRRSRGCRPGALPPR</sequence>
<keyword evidence="3" id="KW-1185">Reference proteome</keyword>
<feature type="compositionally biased region" description="Low complexity" evidence="1">
    <location>
        <begin position="402"/>
        <end position="414"/>
    </location>
</feature>
<gene>
    <name evidence="2" type="ORF">ET495_16895</name>
</gene>
<feature type="region of interest" description="Disordered" evidence="1">
    <location>
        <begin position="394"/>
        <end position="431"/>
    </location>
</feature>
<dbReference type="AlphaFoldDB" id="A0A4P6ESR3"/>
<dbReference type="EMBL" id="CP035495">
    <property type="protein sequence ID" value="QAY64599.1"/>
    <property type="molecule type" value="Genomic_DNA"/>
</dbReference>
<dbReference type="InterPro" id="IPR012334">
    <property type="entry name" value="Pectin_lyas_fold"/>
</dbReference>
<dbReference type="RefSeq" id="WP_129205741.1">
    <property type="nucleotide sequence ID" value="NZ_CP035495.1"/>
</dbReference>
<evidence type="ECO:0000313" key="3">
    <source>
        <dbReference type="Proteomes" id="UP000291758"/>
    </source>
</evidence>
<evidence type="ECO:0000313" key="2">
    <source>
        <dbReference type="EMBL" id="QAY64599.1"/>
    </source>
</evidence>
<dbReference type="SUPFAM" id="SSF51126">
    <property type="entry name" value="Pectin lyase-like"/>
    <property type="match status" value="1"/>
</dbReference>
<dbReference type="Gene3D" id="2.160.20.10">
    <property type="entry name" value="Single-stranded right-handed beta-helix, Pectin lyase-like"/>
    <property type="match status" value="1"/>
</dbReference>
<protein>
    <recommendedName>
        <fullName evidence="4">Right-handed parallel beta-helix repeat-containing protein</fullName>
    </recommendedName>
</protein>